<keyword evidence="4" id="KW-0597">Phosphoprotein</keyword>
<evidence type="ECO:0000259" key="11">
    <source>
        <dbReference type="PROSITE" id="PS50885"/>
    </source>
</evidence>
<evidence type="ECO:0000256" key="7">
    <source>
        <dbReference type="ARBA" id="ARBA00022777"/>
    </source>
</evidence>
<dbReference type="PANTHER" id="PTHR41523:SF8">
    <property type="entry name" value="ETHYLENE RESPONSE SENSOR PROTEIN"/>
    <property type="match status" value="1"/>
</dbReference>
<keyword evidence="10" id="KW-0732">Signal</keyword>
<dbReference type="InterPro" id="IPR036890">
    <property type="entry name" value="HATPase_C_sf"/>
</dbReference>
<comment type="subcellular location">
    <subcellularLocation>
        <location evidence="2">Membrane</location>
    </subcellularLocation>
</comment>
<dbReference type="PANTHER" id="PTHR41523">
    <property type="entry name" value="TWO-COMPONENT SYSTEM SENSOR PROTEIN"/>
    <property type="match status" value="1"/>
</dbReference>
<accession>A0ABW0SFY7</accession>
<dbReference type="EMBL" id="JBHSNA010000020">
    <property type="protein sequence ID" value="MFC5567856.1"/>
    <property type="molecule type" value="Genomic_DNA"/>
</dbReference>
<evidence type="ECO:0000256" key="1">
    <source>
        <dbReference type="ARBA" id="ARBA00000085"/>
    </source>
</evidence>
<evidence type="ECO:0000256" key="9">
    <source>
        <dbReference type="SAM" id="MobiDB-lite"/>
    </source>
</evidence>
<keyword evidence="6" id="KW-0547">Nucleotide-binding</keyword>
<evidence type="ECO:0000256" key="4">
    <source>
        <dbReference type="ARBA" id="ARBA00022553"/>
    </source>
</evidence>
<dbReference type="SUPFAM" id="SSF55874">
    <property type="entry name" value="ATPase domain of HSP90 chaperone/DNA topoisomerase II/histidine kinase"/>
    <property type="match status" value="1"/>
</dbReference>
<evidence type="ECO:0000313" key="12">
    <source>
        <dbReference type="EMBL" id="MFC5567856.1"/>
    </source>
</evidence>
<protein>
    <recommendedName>
        <fullName evidence="3">histidine kinase</fullName>
        <ecNumber evidence="3">2.7.13.3</ecNumber>
    </recommendedName>
</protein>
<dbReference type="PROSITE" id="PS50885">
    <property type="entry name" value="HAMP"/>
    <property type="match status" value="1"/>
</dbReference>
<evidence type="ECO:0000256" key="3">
    <source>
        <dbReference type="ARBA" id="ARBA00012438"/>
    </source>
</evidence>
<feature type="signal peptide" evidence="10">
    <location>
        <begin position="1"/>
        <end position="20"/>
    </location>
</feature>
<gene>
    <name evidence="12" type="ORF">ACFPOC_15690</name>
</gene>
<evidence type="ECO:0000256" key="6">
    <source>
        <dbReference type="ARBA" id="ARBA00022741"/>
    </source>
</evidence>
<organism evidence="12 13">
    <name type="scientific">Rubellimicrobium aerolatum</name>
    <dbReference type="NCBI Taxonomy" id="490979"/>
    <lineage>
        <taxon>Bacteria</taxon>
        <taxon>Pseudomonadati</taxon>
        <taxon>Pseudomonadota</taxon>
        <taxon>Alphaproteobacteria</taxon>
        <taxon>Rhodobacterales</taxon>
        <taxon>Roseobacteraceae</taxon>
        <taxon>Rubellimicrobium</taxon>
    </lineage>
</organism>
<dbReference type="Pfam" id="PF07568">
    <property type="entry name" value="HisKA_2"/>
    <property type="match status" value="1"/>
</dbReference>
<name>A0ABW0SFY7_9RHOB</name>
<feature type="region of interest" description="Disordered" evidence="9">
    <location>
        <begin position="498"/>
        <end position="519"/>
    </location>
</feature>
<keyword evidence="7 12" id="KW-0418">Kinase</keyword>
<sequence>MAALLAMALLPLAAISIVQAGAWRDAARDQRAAILLGETLRVSAPVTGLIREAKGAAAALAQTVRPLLRDEAACDAAMSHLASMSGEYSLVSYVPLSGAMTCASGGASYDYAGNAIFEAIVADLRPRTVVNPRGPVSGTSVLLVIHPVLAEEGGYAGYVALALPHAALADEVPEDVAAGLGEAPDFVTFNREGTVLTASTGLAEAASILPAGVALAGWASSGRSSFAARTASGQVRFYALAPVVEGELYALGSLPVREAVRLGPLSMTTPFLLSGLMYLGSLAVAWIATEHLVSRHIRRLSRAIGSFASGSRVVGDLDMEGAPSEIRDVGQAFIRMTDTILHDEAELEDTVHQREVLLREVHHRVKNNLQLIASIMNMQSRRARSPETKALMKGLQERVMSLATVHKELYQTSGLTDVRADELLGDITRQIVGMASAPGRSFEIDTDFAPIPLTPDQAVPLSLLLTEGLTNAIKYAEPEPGGSRPRLRLRFAPTGGGRAELSISNDARDGIDPGEPEGTGLGRQLLAAFASQLGAEAQTRAEGGRYTLRIEFALHALEGAEQRHGG</sequence>
<dbReference type="Gene3D" id="3.30.450.20">
    <property type="entry name" value="PAS domain"/>
    <property type="match status" value="2"/>
</dbReference>
<dbReference type="EC" id="2.7.13.3" evidence="3"/>
<feature type="domain" description="HAMP" evidence="11">
    <location>
        <begin position="291"/>
        <end position="345"/>
    </location>
</feature>
<proteinExistence type="predicted"/>
<dbReference type="Gene3D" id="3.30.565.10">
    <property type="entry name" value="Histidine kinase-like ATPase, C-terminal domain"/>
    <property type="match status" value="1"/>
</dbReference>
<evidence type="ECO:0000313" key="13">
    <source>
        <dbReference type="Proteomes" id="UP001596056"/>
    </source>
</evidence>
<comment type="caution">
    <text evidence="12">The sequence shown here is derived from an EMBL/GenBank/DDBJ whole genome shotgun (WGS) entry which is preliminary data.</text>
</comment>
<keyword evidence="5 12" id="KW-0808">Transferase</keyword>
<comment type="catalytic activity">
    <reaction evidence="1">
        <text>ATP + protein L-histidine = ADP + protein N-phospho-L-histidine.</text>
        <dbReference type="EC" id="2.7.13.3"/>
    </reaction>
</comment>
<dbReference type="GO" id="GO:0004673">
    <property type="term" value="F:protein histidine kinase activity"/>
    <property type="evidence" value="ECO:0007669"/>
    <property type="project" value="UniProtKB-EC"/>
</dbReference>
<dbReference type="RefSeq" id="WP_377110325.1">
    <property type="nucleotide sequence ID" value="NZ_JBHSNA010000020.1"/>
</dbReference>
<evidence type="ECO:0000256" key="2">
    <source>
        <dbReference type="ARBA" id="ARBA00004370"/>
    </source>
</evidence>
<dbReference type="InterPro" id="IPR011495">
    <property type="entry name" value="Sig_transdc_His_kin_sub2_dim/P"/>
</dbReference>
<reference evidence="13" key="1">
    <citation type="journal article" date="2019" name="Int. J. Syst. Evol. Microbiol.">
        <title>The Global Catalogue of Microorganisms (GCM) 10K type strain sequencing project: providing services to taxonomists for standard genome sequencing and annotation.</title>
        <authorList>
            <consortium name="The Broad Institute Genomics Platform"/>
            <consortium name="The Broad Institute Genome Sequencing Center for Infectious Disease"/>
            <person name="Wu L."/>
            <person name="Ma J."/>
        </authorList>
    </citation>
    <scope>NUCLEOTIDE SEQUENCE [LARGE SCALE GENOMIC DNA]</scope>
    <source>
        <strain evidence="13">KACC 11588</strain>
    </source>
</reference>
<dbReference type="Proteomes" id="UP001596056">
    <property type="component" value="Unassembled WGS sequence"/>
</dbReference>
<keyword evidence="13" id="KW-1185">Reference proteome</keyword>
<feature type="chain" id="PRO_5047540198" description="histidine kinase" evidence="10">
    <location>
        <begin position="21"/>
        <end position="566"/>
    </location>
</feature>
<dbReference type="InterPro" id="IPR003660">
    <property type="entry name" value="HAMP_dom"/>
</dbReference>
<keyword evidence="8" id="KW-0067">ATP-binding</keyword>
<evidence type="ECO:0000256" key="10">
    <source>
        <dbReference type="SAM" id="SignalP"/>
    </source>
</evidence>
<evidence type="ECO:0000256" key="8">
    <source>
        <dbReference type="ARBA" id="ARBA00022840"/>
    </source>
</evidence>
<evidence type="ECO:0000256" key="5">
    <source>
        <dbReference type="ARBA" id="ARBA00022679"/>
    </source>
</evidence>